<accession>A0A401IP54</accession>
<reference evidence="2" key="1">
    <citation type="journal article" date="2018" name="J. Virol.">
        <title>Crustacean Genome Exploration Reveals the Evolutionary Origin of White Spot Syndrome Virus.</title>
        <authorList>
            <person name="Kawato S."/>
            <person name="Shitara A."/>
            <person name="Wang Y."/>
            <person name="Nozaki R."/>
            <person name="Kondo H."/>
            <person name="Hirono I."/>
        </authorList>
    </citation>
    <scope>NUCLEOTIDE SEQUENCE</scope>
    <source>
        <strain evidence="2">TUMSAT-1</strain>
    </source>
</reference>
<feature type="region of interest" description="Disordered" evidence="1">
    <location>
        <begin position="48"/>
        <end position="78"/>
    </location>
</feature>
<organism evidence="2">
    <name type="scientific">Hemigrapsus takanoi nimavirus</name>
    <dbReference type="NCBI Taxonomy" id="2133792"/>
    <lineage>
        <taxon>Viruses</taxon>
        <taxon>Viruses incertae sedis</taxon>
        <taxon>Naldaviricetes</taxon>
        <taxon>Nimaviridae</taxon>
    </lineage>
</organism>
<protein>
    <submittedName>
        <fullName evidence="2">Wsv115-like protein</fullName>
    </submittedName>
</protein>
<sequence length="114" mass="12788">MRRDHITGEPAPLGNLIVSHTISDNIRVCRYLNQRLALWAGVPPSRPFKGTVDKEGTVKSDRPYDPSQMPPFAFGSESPETLDDILISQDDRAFFKPKTPNRVTERVGAPEKEL</sequence>
<name>A0A401IP54_9VIRU</name>
<comment type="caution">
    <text evidence="2">The sequence shown here is derived from an EMBL/GenBank/DDBJ whole genome shotgun (WGS) entry which is preliminary data.</text>
</comment>
<dbReference type="EMBL" id="BFCC01000002">
    <property type="protein sequence ID" value="GBG35381.1"/>
    <property type="molecule type" value="Genomic_DNA"/>
</dbReference>
<evidence type="ECO:0000313" key="2">
    <source>
        <dbReference type="EMBL" id="GBG35381.1"/>
    </source>
</evidence>
<feature type="compositionally biased region" description="Basic and acidic residues" evidence="1">
    <location>
        <begin position="51"/>
        <end position="64"/>
    </location>
</feature>
<proteinExistence type="predicted"/>
<evidence type="ECO:0000256" key="1">
    <source>
        <dbReference type="SAM" id="MobiDB-lite"/>
    </source>
</evidence>